<dbReference type="Pfam" id="PF00005">
    <property type="entry name" value="ABC_tran"/>
    <property type="match status" value="2"/>
</dbReference>
<dbReference type="FunFam" id="1.20.1560.10:FF:000013">
    <property type="entry name" value="ABC transporter C family member 2"/>
    <property type="match status" value="1"/>
</dbReference>
<evidence type="ECO:0000256" key="9">
    <source>
        <dbReference type="ARBA" id="ARBA00023136"/>
    </source>
</evidence>
<evidence type="ECO:0000256" key="1">
    <source>
        <dbReference type="ARBA" id="ARBA00004127"/>
    </source>
</evidence>
<feature type="transmembrane region" description="Helical" evidence="10">
    <location>
        <begin position="396"/>
        <end position="418"/>
    </location>
</feature>
<dbReference type="InterPro" id="IPR003439">
    <property type="entry name" value="ABC_transporter-like_ATP-bd"/>
</dbReference>
<dbReference type="PROSITE" id="PS50893">
    <property type="entry name" value="ABC_TRANSPORTER_2"/>
    <property type="match status" value="2"/>
</dbReference>
<dbReference type="FunFam" id="3.40.50.300:FF:000997">
    <property type="entry name" value="Multidrug resistance-associated protein 1"/>
    <property type="match status" value="1"/>
</dbReference>
<dbReference type="CDD" id="cd03244">
    <property type="entry name" value="ABCC_MRP_domain2"/>
    <property type="match status" value="1"/>
</dbReference>
<dbReference type="InterPro" id="IPR011527">
    <property type="entry name" value="ABC1_TM_dom"/>
</dbReference>
<feature type="transmembrane region" description="Helical" evidence="10">
    <location>
        <begin position="990"/>
        <end position="1008"/>
    </location>
</feature>
<dbReference type="PROSITE" id="PS00211">
    <property type="entry name" value="ABC_TRANSPORTER_1"/>
    <property type="match status" value="2"/>
</dbReference>
<dbReference type="InterPro" id="IPR017871">
    <property type="entry name" value="ABC_transporter-like_CS"/>
</dbReference>
<dbReference type="CDD" id="cd18592">
    <property type="entry name" value="ABC_6TM_MRP5_8_9_D1"/>
    <property type="match status" value="1"/>
</dbReference>
<organism evidence="13 14">
    <name type="scientific">Frankliniella occidentalis</name>
    <name type="common">Western flower thrips</name>
    <name type="synonym">Euthrips occidentalis</name>
    <dbReference type="NCBI Taxonomy" id="133901"/>
    <lineage>
        <taxon>Eukaryota</taxon>
        <taxon>Metazoa</taxon>
        <taxon>Ecdysozoa</taxon>
        <taxon>Arthropoda</taxon>
        <taxon>Hexapoda</taxon>
        <taxon>Insecta</taxon>
        <taxon>Pterygota</taxon>
        <taxon>Neoptera</taxon>
        <taxon>Paraneoptera</taxon>
        <taxon>Thysanoptera</taxon>
        <taxon>Terebrantia</taxon>
        <taxon>Thripoidea</taxon>
        <taxon>Thripidae</taxon>
        <taxon>Frankliniella</taxon>
    </lineage>
</organism>
<dbReference type="Proteomes" id="UP000504606">
    <property type="component" value="Unplaced"/>
</dbReference>
<keyword evidence="7 14" id="KW-0067">ATP-binding</keyword>
<dbReference type="SMART" id="SM00382">
    <property type="entry name" value="AAA"/>
    <property type="match status" value="2"/>
</dbReference>
<dbReference type="GO" id="GO:0140359">
    <property type="term" value="F:ABC-type transporter activity"/>
    <property type="evidence" value="ECO:0007669"/>
    <property type="project" value="InterPro"/>
</dbReference>
<evidence type="ECO:0000256" key="5">
    <source>
        <dbReference type="ARBA" id="ARBA00022737"/>
    </source>
</evidence>
<evidence type="ECO:0000259" key="11">
    <source>
        <dbReference type="PROSITE" id="PS50893"/>
    </source>
</evidence>
<dbReference type="InterPro" id="IPR003593">
    <property type="entry name" value="AAA+_ATPase"/>
</dbReference>
<dbReference type="GO" id="GO:0012505">
    <property type="term" value="C:endomembrane system"/>
    <property type="evidence" value="ECO:0007669"/>
    <property type="project" value="UniProtKB-SubCell"/>
</dbReference>
<keyword evidence="9 10" id="KW-0472">Membrane</keyword>
<feature type="transmembrane region" description="Helical" evidence="10">
    <location>
        <begin position="184"/>
        <end position="206"/>
    </location>
</feature>
<gene>
    <name evidence="14" type="primary">LOC113212672</name>
</gene>
<keyword evidence="8 10" id="KW-1133">Transmembrane helix</keyword>
<evidence type="ECO:0000259" key="12">
    <source>
        <dbReference type="PROSITE" id="PS50929"/>
    </source>
</evidence>
<dbReference type="Gene3D" id="1.20.1560.10">
    <property type="entry name" value="ABC transporter type 1, transmembrane domain"/>
    <property type="match status" value="2"/>
</dbReference>
<feature type="domain" description="ABC transmembrane type-1" evidence="12">
    <location>
        <begin position="144"/>
        <end position="415"/>
    </location>
</feature>
<keyword evidence="4 10" id="KW-0812">Transmembrane</keyword>
<dbReference type="FunFam" id="1.20.1560.10:FF:000012">
    <property type="entry name" value="ATP binding cassette subfamily C member 5"/>
    <property type="match status" value="1"/>
</dbReference>
<evidence type="ECO:0000313" key="14">
    <source>
        <dbReference type="RefSeq" id="XP_052131012.1"/>
    </source>
</evidence>
<evidence type="ECO:0000313" key="13">
    <source>
        <dbReference type="Proteomes" id="UP000504606"/>
    </source>
</evidence>
<feature type="transmembrane region" description="Helical" evidence="10">
    <location>
        <begin position="800"/>
        <end position="825"/>
    </location>
</feature>
<dbReference type="Gene3D" id="3.40.50.300">
    <property type="entry name" value="P-loop containing nucleotide triphosphate hydrolases"/>
    <property type="match status" value="2"/>
</dbReference>
<feature type="transmembrane region" description="Helical" evidence="10">
    <location>
        <begin position="254"/>
        <end position="274"/>
    </location>
</feature>
<reference evidence="14" key="1">
    <citation type="journal article" date="2018" name="Proc. Natl. Acad. Sci. U.S.A.">
        <title>Phylogenomics and the evolution of hemipteroid insects.</title>
        <authorList>
            <person name="Johnson K.P."/>
            <person name="Dietrich C.H."/>
            <person name="Friedrich F."/>
            <person name="Beutel R.G."/>
            <person name="Wipfler B."/>
            <person name="Peters R.S."/>
            <person name="Allen J.M."/>
            <person name="Petersen M."/>
            <person name="Donath A."/>
            <person name="Walden K.K."/>
            <person name="Kozlov A.M."/>
            <person name="Podsiadlowski L."/>
            <person name="Mayer C."/>
            <person name="Meusemann K."/>
            <person name="Vasilikopoulos A."/>
            <person name="Waterhouse R.M."/>
            <person name="Cameron S.L."/>
            <person name="Weirauch C."/>
            <person name="Swanson D.R."/>
            <person name="Percy D.M."/>
            <person name="Hardy N.B."/>
            <person name="Terry I."/>
            <person name="Liu S."/>
            <person name="Zhou X."/>
            <person name="Misof B."/>
            <person name="Robertson H.M."/>
            <person name="Yoshizawa K."/>
        </authorList>
    </citation>
    <scope>NUCLEOTIDE SEQUENCE</scope>
    <source>
        <tissue evidence="14">Whole organism</tissue>
    </source>
</reference>
<feature type="transmembrane region" description="Helical" evidence="10">
    <location>
        <begin position="892"/>
        <end position="916"/>
    </location>
</feature>
<dbReference type="GO" id="GO:0005524">
    <property type="term" value="F:ATP binding"/>
    <property type="evidence" value="ECO:0007669"/>
    <property type="project" value="UniProtKB-KW"/>
</dbReference>
<dbReference type="InterPro" id="IPR036640">
    <property type="entry name" value="ABC1_TM_sf"/>
</dbReference>
<dbReference type="SUPFAM" id="SSF90123">
    <property type="entry name" value="ABC transporter transmembrane region"/>
    <property type="match status" value="2"/>
</dbReference>
<dbReference type="GO" id="GO:0016020">
    <property type="term" value="C:membrane"/>
    <property type="evidence" value="ECO:0007669"/>
    <property type="project" value="InterPro"/>
</dbReference>
<evidence type="ECO:0000256" key="7">
    <source>
        <dbReference type="ARBA" id="ARBA00022840"/>
    </source>
</evidence>
<dbReference type="InterPro" id="IPR027417">
    <property type="entry name" value="P-loop_NTPase"/>
</dbReference>
<evidence type="ECO:0000256" key="6">
    <source>
        <dbReference type="ARBA" id="ARBA00022741"/>
    </source>
</evidence>
<evidence type="ECO:0000256" key="10">
    <source>
        <dbReference type="SAM" id="Phobius"/>
    </source>
</evidence>
<evidence type="ECO:0000256" key="3">
    <source>
        <dbReference type="ARBA" id="ARBA00022448"/>
    </source>
</evidence>
<keyword evidence="13" id="KW-1185">Reference proteome</keyword>
<evidence type="ECO:0000256" key="4">
    <source>
        <dbReference type="ARBA" id="ARBA00022692"/>
    </source>
</evidence>
<feature type="transmembrane region" description="Helical" evidence="10">
    <location>
        <begin position="280"/>
        <end position="303"/>
    </location>
</feature>
<feature type="transmembrane region" description="Helical" evidence="10">
    <location>
        <begin position="359"/>
        <end position="384"/>
    </location>
</feature>
<evidence type="ECO:0000256" key="8">
    <source>
        <dbReference type="ARBA" id="ARBA00022989"/>
    </source>
</evidence>
<dbReference type="Pfam" id="PF00664">
    <property type="entry name" value="ABC_membrane"/>
    <property type="match status" value="2"/>
</dbReference>
<comment type="subcellular location">
    <subcellularLocation>
        <location evidence="1">Endomembrane system</location>
        <topology evidence="1">Multi-pass membrane protein</topology>
    </subcellularLocation>
</comment>
<comment type="similarity">
    <text evidence="2">Belongs to the ABC transporter superfamily. ABCC family. Conjugate transporter (TC 3.A.1.208) subfamily.</text>
</comment>
<dbReference type="KEGG" id="foc:113212672"/>
<protein>
    <submittedName>
        <fullName evidence="14">ATP-binding cassette sub-family C member 5</fullName>
    </submittedName>
</protein>
<keyword evidence="3" id="KW-0813">Transport</keyword>
<feature type="transmembrane region" description="Helical" evidence="10">
    <location>
        <begin position="747"/>
        <end position="780"/>
    </location>
</feature>
<dbReference type="OrthoDB" id="6500128at2759"/>
<dbReference type="FunFam" id="3.40.50.300:FF:000074">
    <property type="entry name" value="Multidrug resistance-associated protein 5 isoform 1"/>
    <property type="match status" value="1"/>
</dbReference>
<feature type="transmembrane region" description="Helical" evidence="10">
    <location>
        <begin position="144"/>
        <end position="164"/>
    </location>
</feature>
<dbReference type="PROSITE" id="PS50929">
    <property type="entry name" value="ABC_TM1F"/>
    <property type="match status" value="2"/>
</dbReference>
<dbReference type="SUPFAM" id="SSF52540">
    <property type="entry name" value="P-loop containing nucleoside triphosphate hydrolases"/>
    <property type="match status" value="2"/>
</dbReference>
<feature type="domain" description="ABC transporter" evidence="11">
    <location>
        <begin position="470"/>
        <end position="696"/>
    </location>
</feature>
<dbReference type="CDD" id="cd03250">
    <property type="entry name" value="ABCC_MRP_domain1"/>
    <property type="match status" value="1"/>
</dbReference>
<sequence length="1328" mass="147841">MDENEKPISTLSASIGRASYDVNASNKQNGFSRPAPQKSGCSKYTDALKVLLPCRVSSRKNKNTMPANRAGLFSFITINWLTRMMWKAFRKGLTEEDFYDLADADDAAESARRLESIWGRRVGKHGGETSLGSAVWRFCRTRTLISIVLMAVSIVLQFVGPAFLQKLILAFIDDKSQALWQGLLLILALFFSQLCRNLFFGMAYVINMHTATRLQGGLQHLVFNKVLRLRASDDRALGQVVTFCSSEQERMFDAIHMGSITVGSPVMFIMAVGYSCWLMGPYALIGNIIILLFYPIMGVVAALTSRVRTNTVQLTDKRINIMSEILNSIKLIKMYAWEDSFADNVKDVREHERVQLQRAAFLQSFSSTISPSITILAAICTFIAYTAAGYELDSQIAFTVYSVFNALQFTVATLPYGIKCITEARVSFQKMEKFMLKPDMSTHSDKYVPVFNSGETALGMKSASFVWDDADAQGVDNSGFEGEKGNETASLRNIEMNVKKGALIGVCGSVGSGKTSLLSAVTGDMICVGGDMQINGSVAIVTQQAWIFNETLRENIIFGLPYDETRYRRTIEVCSLTRDLELLPKADMTEIGERGSNLSGGQKQRVNLARAVYADKDIILLDDPLSAVDARVAKHIFDKCIKGALANKTVILVTHGIQFLEECDEILYMKNGMVSERGTHEQLKKKGGDYTHMLSYDQNREEKKKDKKEEVADVKDLDEEPPIDVAGGTLTAHEAHKSLGFKAYIDYFKFCGGLCIMLILFTLILAFVLTQLFAGLWLQIWLDFGDGKGGTSVINNPNLGTYQIIYGSTFVLMLVTGSIKGYGFARQLVLASSKMHDTMFRKVMRCPVAFFDVTPVGRILQRFSKDMDELDVRIPYYLEYVGQGMITCIGQMIMVCIMYPMFSAVLVVAIAIFSFLEVWLNRGLQQNKSLDSIRKAPVLSHLSSTMAGLNVIRTYGRQDVQLLRFRRRLNRSLASDLIYRSSVRWFTFRMDMICVVLVALTGLVTVLLRDDASSAKSGLALSSVFAVCNVIPFVMQMASELQARFTSVERVLEYTSGLTEEAPRRIPNSPKPKQWPVRGDVLMEDVELRYREGLPLVLQKVNADIHGGEKIGVVGRTGAGKSSLINTLLRFQELAGGRILIDEVDISKIGLTDLRSSIAIIPQDPVLFEGTMRFNLDPFEDFSDEQIWEALEKSHVKEKVAREEKQLLTLISGGGQNLSVGEKQLICLARAVLRRNKILLLDEATASVDVETDFLIQRTIREAFHDCTVLTIAHRLHTVATYDRVMVMDAGKVIEFDTPAKLLGDANSVFRQMSEAAGVTVETMEAAS</sequence>
<dbReference type="InterPro" id="IPR050173">
    <property type="entry name" value="ABC_transporter_C-like"/>
</dbReference>
<accession>A0A9C6X8A5</accession>
<keyword evidence="5" id="KW-0677">Repeat</keyword>
<proteinExistence type="inferred from homology"/>
<keyword evidence="6" id="KW-0547">Nucleotide-binding</keyword>
<dbReference type="RefSeq" id="XP_052131012.1">
    <property type="nucleotide sequence ID" value="XM_052275052.1"/>
</dbReference>
<name>A0A9C6X8A5_FRAOC</name>
<dbReference type="GeneID" id="113212672"/>
<feature type="domain" description="ABC transporter" evidence="11">
    <location>
        <begin position="1081"/>
        <end position="1315"/>
    </location>
</feature>
<dbReference type="PANTHER" id="PTHR24223">
    <property type="entry name" value="ATP-BINDING CASSETTE SUB-FAMILY C"/>
    <property type="match status" value="1"/>
</dbReference>
<feature type="domain" description="ABC transmembrane type-1" evidence="12">
    <location>
        <begin position="758"/>
        <end position="1050"/>
    </location>
</feature>
<dbReference type="PANTHER" id="PTHR24223:SF447">
    <property type="entry name" value="MULTIDRUG RESISTANCE-ASSOCIATED PROTEIN 5"/>
    <property type="match status" value="1"/>
</dbReference>
<feature type="transmembrane region" description="Helical" evidence="10">
    <location>
        <begin position="1014"/>
        <end position="1035"/>
    </location>
</feature>
<reference evidence="14" key="2">
    <citation type="submission" date="2025-08" db="UniProtKB">
        <authorList>
            <consortium name="RefSeq"/>
        </authorList>
    </citation>
    <scope>IDENTIFICATION</scope>
    <source>
        <tissue evidence="14">Whole organism</tissue>
    </source>
</reference>
<evidence type="ECO:0000256" key="2">
    <source>
        <dbReference type="ARBA" id="ARBA00009726"/>
    </source>
</evidence>
<dbReference type="GO" id="GO:0016887">
    <property type="term" value="F:ATP hydrolysis activity"/>
    <property type="evidence" value="ECO:0007669"/>
    <property type="project" value="InterPro"/>
</dbReference>